<dbReference type="InterPro" id="IPR012337">
    <property type="entry name" value="RNaseH-like_sf"/>
</dbReference>
<dbReference type="EMBL" id="LGTC01000001">
    <property type="protein sequence ID" value="KNY25223.1"/>
    <property type="molecule type" value="Genomic_DNA"/>
</dbReference>
<evidence type="ECO:0000256" key="2">
    <source>
        <dbReference type="ARBA" id="ARBA00022679"/>
    </source>
</evidence>
<dbReference type="PRINTS" id="PR00868">
    <property type="entry name" value="DNAPOLI"/>
</dbReference>
<dbReference type="Gene3D" id="3.30.420.10">
    <property type="entry name" value="Ribonuclease H-like superfamily/Ribonuclease H"/>
    <property type="match status" value="1"/>
</dbReference>
<protein>
    <recommendedName>
        <fullName evidence="10 11">DNA polymerase I</fullName>
        <ecNumber evidence="10 11">2.7.7.7</ecNumber>
    </recommendedName>
</protein>
<dbReference type="InterPro" id="IPR002298">
    <property type="entry name" value="DNA_polymerase_A"/>
</dbReference>
<evidence type="ECO:0000256" key="4">
    <source>
        <dbReference type="ARBA" id="ARBA00022705"/>
    </source>
</evidence>
<dbReference type="GO" id="GO:0003887">
    <property type="term" value="F:DNA-directed DNA polymerase activity"/>
    <property type="evidence" value="ECO:0007669"/>
    <property type="project" value="UniProtKB-UniRule"/>
</dbReference>
<evidence type="ECO:0000256" key="10">
    <source>
        <dbReference type="NCBIfam" id="TIGR00593"/>
    </source>
</evidence>
<evidence type="ECO:0000256" key="7">
    <source>
        <dbReference type="ARBA" id="ARBA00023125"/>
    </source>
</evidence>
<dbReference type="EC" id="2.7.7.7" evidence="10 11"/>
<accession>A0A0L6JHN6</accession>
<dbReference type="Gene3D" id="3.30.70.370">
    <property type="match status" value="1"/>
</dbReference>
<dbReference type="CDD" id="cd06140">
    <property type="entry name" value="DNA_polA_I_Bacillus_like_exo"/>
    <property type="match status" value="1"/>
</dbReference>
<evidence type="ECO:0000256" key="8">
    <source>
        <dbReference type="ARBA" id="ARBA00023204"/>
    </source>
</evidence>
<comment type="catalytic activity">
    <reaction evidence="9 11">
        <text>DNA(n) + a 2'-deoxyribonucleoside 5'-triphosphate = DNA(n+1) + diphosphate</text>
        <dbReference type="Rhea" id="RHEA:22508"/>
        <dbReference type="Rhea" id="RHEA-COMP:17339"/>
        <dbReference type="Rhea" id="RHEA-COMP:17340"/>
        <dbReference type="ChEBI" id="CHEBI:33019"/>
        <dbReference type="ChEBI" id="CHEBI:61560"/>
        <dbReference type="ChEBI" id="CHEBI:173112"/>
        <dbReference type="EC" id="2.7.7.7"/>
    </reaction>
</comment>
<dbReference type="NCBIfam" id="TIGR00593">
    <property type="entry name" value="pola"/>
    <property type="match status" value="1"/>
</dbReference>
<evidence type="ECO:0000256" key="3">
    <source>
        <dbReference type="ARBA" id="ARBA00022695"/>
    </source>
</evidence>
<dbReference type="InterPro" id="IPR018320">
    <property type="entry name" value="DNA_polymerase_1"/>
</dbReference>
<dbReference type="FunFam" id="1.20.1060.10:FF:000001">
    <property type="entry name" value="DNA polymerase I"/>
    <property type="match status" value="1"/>
</dbReference>
<dbReference type="Proteomes" id="UP000036923">
    <property type="component" value="Unassembled WGS sequence"/>
</dbReference>
<evidence type="ECO:0000256" key="5">
    <source>
        <dbReference type="ARBA" id="ARBA00022763"/>
    </source>
</evidence>
<evidence type="ECO:0000256" key="6">
    <source>
        <dbReference type="ARBA" id="ARBA00022932"/>
    </source>
</evidence>
<dbReference type="SUPFAM" id="SSF53098">
    <property type="entry name" value="Ribonuclease H-like"/>
    <property type="match status" value="1"/>
</dbReference>
<dbReference type="CDD" id="cd08637">
    <property type="entry name" value="DNA_pol_A_pol_I_C"/>
    <property type="match status" value="1"/>
</dbReference>
<dbReference type="SUPFAM" id="SSF56672">
    <property type="entry name" value="DNA/RNA polymerases"/>
    <property type="match status" value="1"/>
</dbReference>
<keyword evidence="6 11" id="KW-0239">DNA-directed DNA polymerase</keyword>
<dbReference type="Pfam" id="PF00476">
    <property type="entry name" value="DNA_pol_A"/>
    <property type="match status" value="1"/>
</dbReference>
<dbReference type="PANTHER" id="PTHR10133">
    <property type="entry name" value="DNA POLYMERASE I"/>
    <property type="match status" value="1"/>
</dbReference>
<keyword evidence="2 11" id="KW-0808">Transferase</keyword>
<dbReference type="InterPro" id="IPR019760">
    <property type="entry name" value="DNA-dir_DNA_pol_A_CS"/>
</dbReference>
<name>A0A0L6JHN6_9FIRM</name>
<dbReference type="PROSITE" id="PS00447">
    <property type="entry name" value="DNA_POLYMERASE_A"/>
    <property type="match status" value="1"/>
</dbReference>
<keyword evidence="7 11" id="KW-0238">DNA-binding</keyword>
<comment type="subunit">
    <text evidence="11">Single-chain monomer with multiple functions.</text>
</comment>
<evidence type="ECO:0000256" key="11">
    <source>
        <dbReference type="RuleBase" id="RU004460"/>
    </source>
</evidence>
<dbReference type="GO" id="GO:0003677">
    <property type="term" value="F:DNA binding"/>
    <property type="evidence" value="ECO:0007669"/>
    <property type="project" value="UniProtKB-UniRule"/>
</dbReference>
<dbReference type="Gene3D" id="1.10.150.20">
    <property type="entry name" value="5' to 3' exonuclease, C-terminal subdomain"/>
    <property type="match status" value="1"/>
</dbReference>
<comment type="caution">
    <text evidence="13">The sequence shown here is derived from an EMBL/GenBank/DDBJ whole genome shotgun (WGS) entry which is preliminary data.</text>
</comment>
<comment type="similarity">
    <text evidence="1 11">Belongs to the DNA polymerase type-A family.</text>
</comment>
<dbReference type="InterPro" id="IPR001098">
    <property type="entry name" value="DNA-dir_DNA_pol_A_palm_dom"/>
</dbReference>
<feature type="domain" description="DNA-directed DNA polymerase family A palm" evidence="12">
    <location>
        <begin position="242"/>
        <end position="449"/>
    </location>
</feature>
<dbReference type="GO" id="GO:0006302">
    <property type="term" value="P:double-strand break repair"/>
    <property type="evidence" value="ECO:0007669"/>
    <property type="project" value="TreeGrafter"/>
</dbReference>
<dbReference type="PATRIC" id="fig|398512.5.peg.500"/>
<evidence type="ECO:0000256" key="9">
    <source>
        <dbReference type="ARBA" id="ARBA00049244"/>
    </source>
</evidence>
<keyword evidence="4 11" id="KW-0235">DNA replication</keyword>
<keyword evidence="5 11" id="KW-0227">DNA damage</keyword>
<keyword evidence="14" id="KW-1185">Reference proteome</keyword>
<dbReference type="eggNOG" id="COG0749">
    <property type="taxonomic scope" value="Bacteria"/>
</dbReference>
<sequence length="485" mass="55437">MIGAYILSPSRDTYTVTELSEDYMGLDVSSIEEMLGKGKKKLQINDIPVNELAPVIGMYSELIYSLYELIHKKLDENDQLKLYYEIELPLIEVLADMEHLGIKVNIDTLKSFSVEMEDRINQLIKDIYELAGEEFNINSTKQLGVILFDRLKLPVIKKTKTGYSTDVEVLEQLEPMHEIVAKLLEYRHLVKLKSTYVEGLMKVMNPSTGRIHSSFNQTVTVTGRISSTEPNLQNIPVKLEMGRKIRKVFVPENEEYLLSDGDYSQIELRVLAHITGDENMIAAFINNEDIHTSTASKVFNIPKEQVTPFMRSSAKAVNFGIVYGIGDFSLSKDLGITRKEARKYIDEYLGEYPKVKQYMHDIVVQGKEMGFVSTIYNRRRYLPELKSSNFNIRSFGERIAMNTPIQGSAADIIKIAMVKVYKALKNRNLRSRLILQVHDELIIETHKDELKEVEELLKECMETVASLLVPLTVEVRSGGSWYDVK</sequence>
<reference evidence="14" key="1">
    <citation type="submission" date="2015-07" db="EMBL/GenBank/DDBJ databases">
        <title>Near-Complete Genome Sequence of the Cellulolytic Bacterium Bacteroides (Pseudobacteroides) cellulosolvens ATCC 35603.</title>
        <authorList>
            <person name="Dassa B."/>
            <person name="Utturkar S.M."/>
            <person name="Klingeman D.M."/>
            <person name="Hurt R.A."/>
            <person name="Keller M."/>
            <person name="Xu J."/>
            <person name="Reddy Y.H.K."/>
            <person name="Borovok I."/>
            <person name="Grinberg I.R."/>
            <person name="Lamed R."/>
            <person name="Zhivin O."/>
            <person name="Bayer E.A."/>
            <person name="Brown S.D."/>
        </authorList>
    </citation>
    <scope>NUCLEOTIDE SEQUENCE [LARGE SCALE GENOMIC DNA]</scope>
    <source>
        <strain evidence="14">DSM 2933</strain>
    </source>
</reference>
<keyword evidence="8 11" id="KW-0234">DNA repair</keyword>
<dbReference type="InterPro" id="IPR043502">
    <property type="entry name" value="DNA/RNA_pol_sf"/>
</dbReference>
<evidence type="ECO:0000313" key="14">
    <source>
        <dbReference type="Proteomes" id="UP000036923"/>
    </source>
</evidence>
<organism evidence="13 14">
    <name type="scientific">Pseudobacteroides cellulosolvens ATCC 35603 = DSM 2933</name>
    <dbReference type="NCBI Taxonomy" id="398512"/>
    <lineage>
        <taxon>Bacteria</taxon>
        <taxon>Bacillati</taxon>
        <taxon>Bacillota</taxon>
        <taxon>Clostridia</taxon>
        <taxon>Eubacteriales</taxon>
        <taxon>Oscillospiraceae</taxon>
        <taxon>Pseudobacteroides</taxon>
    </lineage>
</organism>
<dbReference type="PANTHER" id="PTHR10133:SF27">
    <property type="entry name" value="DNA POLYMERASE NU"/>
    <property type="match status" value="1"/>
</dbReference>
<evidence type="ECO:0000256" key="1">
    <source>
        <dbReference type="ARBA" id="ARBA00007705"/>
    </source>
</evidence>
<evidence type="ECO:0000259" key="12">
    <source>
        <dbReference type="SMART" id="SM00482"/>
    </source>
</evidence>
<dbReference type="STRING" id="398512.Bccel_0480"/>
<evidence type="ECO:0000313" key="13">
    <source>
        <dbReference type="EMBL" id="KNY25223.1"/>
    </source>
</evidence>
<dbReference type="InterPro" id="IPR036397">
    <property type="entry name" value="RNaseH_sf"/>
</dbReference>
<gene>
    <name evidence="11" type="primary">polA</name>
    <name evidence="13" type="ORF">Bccel_0480</name>
</gene>
<proteinExistence type="inferred from homology"/>
<dbReference type="Gene3D" id="1.20.1060.10">
    <property type="entry name" value="Taq DNA Polymerase, Chain T, domain 4"/>
    <property type="match status" value="1"/>
</dbReference>
<dbReference type="FunFam" id="1.10.150.20:FF:000002">
    <property type="entry name" value="DNA polymerase I"/>
    <property type="match status" value="1"/>
</dbReference>
<dbReference type="SMART" id="SM00482">
    <property type="entry name" value="POLAc"/>
    <property type="match status" value="1"/>
</dbReference>
<dbReference type="GO" id="GO:0006261">
    <property type="term" value="P:DNA-templated DNA replication"/>
    <property type="evidence" value="ECO:0007669"/>
    <property type="project" value="UniProtKB-UniRule"/>
</dbReference>
<dbReference type="AlphaFoldDB" id="A0A0L6JHN6"/>
<keyword evidence="3 11" id="KW-0548">Nucleotidyltransferase</keyword>